<reference evidence="2" key="1">
    <citation type="submission" date="2022-01" db="EMBL/GenBank/DDBJ databases">
        <title>Comparative genomics reveals a dynamic genome evolution in the ectomycorrhizal milk-cap (Lactarius) mushrooms.</title>
        <authorList>
            <consortium name="DOE Joint Genome Institute"/>
            <person name="Lebreton A."/>
            <person name="Tang N."/>
            <person name="Kuo A."/>
            <person name="LaButti K."/>
            <person name="Drula E."/>
            <person name="Barry K."/>
            <person name="Clum A."/>
            <person name="Lipzen A."/>
            <person name="Mousain D."/>
            <person name="Ng V."/>
            <person name="Wang R."/>
            <person name="Wang X."/>
            <person name="Dai Y."/>
            <person name="Henrissat B."/>
            <person name="Grigoriev I.V."/>
            <person name="Guerin-Laguette A."/>
            <person name="Yu F."/>
            <person name="Martin F.M."/>
        </authorList>
    </citation>
    <scope>NUCLEOTIDE SEQUENCE</scope>
    <source>
        <strain evidence="2">QP</strain>
    </source>
</reference>
<evidence type="ECO:0000313" key="3">
    <source>
        <dbReference type="Proteomes" id="UP001201163"/>
    </source>
</evidence>
<dbReference type="AlphaFoldDB" id="A0AAD4LGS7"/>
<dbReference type="EMBL" id="JAKELL010000021">
    <property type="protein sequence ID" value="KAH8992620.1"/>
    <property type="molecule type" value="Genomic_DNA"/>
</dbReference>
<gene>
    <name evidence="2" type="ORF">EDB92DRAFT_2114024</name>
    <name evidence="1" type="ORF">EDB92DRAFT_2118129</name>
</gene>
<comment type="caution">
    <text evidence="2">The sequence shown here is derived from an EMBL/GenBank/DDBJ whole genome shotgun (WGS) entry which is preliminary data.</text>
</comment>
<organism evidence="2 3">
    <name type="scientific">Lactarius akahatsu</name>
    <dbReference type="NCBI Taxonomy" id="416441"/>
    <lineage>
        <taxon>Eukaryota</taxon>
        <taxon>Fungi</taxon>
        <taxon>Dikarya</taxon>
        <taxon>Basidiomycota</taxon>
        <taxon>Agaricomycotina</taxon>
        <taxon>Agaricomycetes</taxon>
        <taxon>Russulales</taxon>
        <taxon>Russulaceae</taxon>
        <taxon>Lactarius</taxon>
    </lineage>
</organism>
<protein>
    <submittedName>
        <fullName evidence="2">Uncharacterized protein</fullName>
    </submittedName>
</protein>
<name>A0AAD4LGS7_9AGAM</name>
<evidence type="ECO:0000313" key="2">
    <source>
        <dbReference type="EMBL" id="KAH8992620.1"/>
    </source>
</evidence>
<dbReference type="EMBL" id="JAKELL010000116">
    <property type="protein sequence ID" value="KAH8981490.1"/>
    <property type="molecule type" value="Genomic_DNA"/>
</dbReference>
<sequence length="226" mass="24964">MSVGPPCANFQSSICLDAYKSAISLIQKTLSFTPTVSIQHARLIANCRNMPLDYASYQIYLGRFEEAKGETLEQGRALLWSEVRGLRVPMAQLTSKDDPPLAMRFTETNQELEALTIAITPSGGPEMKAGVAQGGDGMDPFGRLVVKRQKLVEGRNALLLPIQGRPGLEGFLRAPSFTALRPAASRGPVILINHCKWRSDILIVFHNFLPYSIATANNFYHRAYEL</sequence>
<keyword evidence="3" id="KW-1185">Reference proteome</keyword>
<dbReference type="Proteomes" id="UP001201163">
    <property type="component" value="Unassembled WGS sequence"/>
</dbReference>
<accession>A0AAD4LGS7</accession>
<proteinExistence type="predicted"/>
<evidence type="ECO:0000313" key="1">
    <source>
        <dbReference type="EMBL" id="KAH8981490.1"/>
    </source>
</evidence>